<evidence type="ECO:0000256" key="1">
    <source>
        <dbReference type="ARBA" id="ARBA00022679"/>
    </source>
</evidence>
<dbReference type="PANTHER" id="PTHR43800">
    <property type="entry name" value="PEPTIDYL-LYSINE N-ACETYLTRANSFERASE YJAB"/>
    <property type="match status" value="1"/>
</dbReference>
<dbReference type="Gene3D" id="3.40.630.30">
    <property type="match status" value="1"/>
</dbReference>
<evidence type="ECO:0000256" key="2">
    <source>
        <dbReference type="ARBA" id="ARBA00023315"/>
    </source>
</evidence>
<dbReference type="Pfam" id="PF13673">
    <property type="entry name" value="Acetyltransf_10"/>
    <property type="match status" value="1"/>
</dbReference>
<keyword evidence="1 4" id="KW-0808">Transferase</keyword>
<dbReference type="InterPro" id="IPR016181">
    <property type="entry name" value="Acyl_CoA_acyltransferase"/>
</dbReference>
<reference evidence="4 5" key="1">
    <citation type="submission" date="2018-01" db="EMBL/GenBank/DDBJ databases">
        <title>Halomonas endophytica sp. nov., isolated from storage liquid in the stems of Populus euphratica.</title>
        <authorList>
            <person name="Chen C."/>
        </authorList>
    </citation>
    <scope>NUCLEOTIDE SEQUENCE [LARGE SCALE GENOMIC DNA]</scope>
    <source>
        <strain evidence="4 5">DSM 26881</strain>
    </source>
</reference>
<name>A0A2N7TTM2_9GAMM</name>
<dbReference type="SUPFAM" id="SSF55729">
    <property type="entry name" value="Acyl-CoA N-acyltransferases (Nat)"/>
    <property type="match status" value="1"/>
</dbReference>
<dbReference type="AlphaFoldDB" id="A0A2N7TTM2"/>
<dbReference type="PANTHER" id="PTHR43800:SF1">
    <property type="entry name" value="PEPTIDYL-LYSINE N-ACETYLTRANSFERASE YJAB"/>
    <property type="match status" value="1"/>
</dbReference>
<protein>
    <submittedName>
        <fullName evidence="4">GNAT family N-acetyltransferase</fullName>
    </submittedName>
</protein>
<comment type="caution">
    <text evidence="4">The sequence shown here is derived from an EMBL/GenBank/DDBJ whole genome shotgun (WGS) entry which is preliminary data.</text>
</comment>
<evidence type="ECO:0000313" key="5">
    <source>
        <dbReference type="Proteomes" id="UP000235346"/>
    </source>
</evidence>
<dbReference type="CDD" id="cd04301">
    <property type="entry name" value="NAT_SF"/>
    <property type="match status" value="1"/>
</dbReference>
<keyword evidence="2" id="KW-0012">Acyltransferase</keyword>
<organism evidence="4 5">
    <name type="scientific">Halomonas heilongjiangensis</name>
    <dbReference type="NCBI Taxonomy" id="1387883"/>
    <lineage>
        <taxon>Bacteria</taxon>
        <taxon>Pseudomonadati</taxon>
        <taxon>Pseudomonadota</taxon>
        <taxon>Gammaproteobacteria</taxon>
        <taxon>Oceanospirillales</taxon>
        <taxon>Halomonadaceae</taxon>
        <taxon>Halomonas</taxon>
    </lineage>
</organism>
<accession>A0A2N7TTM2</accession>
<proteinExistence type="predicted"/>
<keyword evidence="5" id="KW-1185">Reference proteome</keyword>
<dbReference type="GO" id="GO:0016747">
    <property type="term" value="F:acyltransferase activity, transferring groups other than amino-acyl groups"/>
    <property type="evidence" value="ECO:0007669"/>
    <property type="project" value="InterPro"/>
</dbReference>
<dbReference type="InterPro" id="IPR000182">
    <property type="entry name" value="GNAT_dom"/>
</dbReference>
<sequence length="149" mass="16997">MAIMIRSAMPEDIPLLVDIWLRASRQAHDFIPAEFWEARAEAMARDYLPAAEVHVLDIGSRVIGFAALNDDHLEALFVDPDVQGYGHGSRLMAHAMERHRRITLCVYSRNVRAVSLYRRLGFQVCGEGEDSLTGERETRMQWTRQPACE</sequence>
<evidence type="ECO:0000313" key="4">
    <source>
        <dbReference type="EMBL" id="PMR71531.1"/>
    </source>
</evidence>
<dbReference type="PROSITE" id="PS51186">
    <property type="entry name" value="GNAT"/>
    <property type="match status" value="1"/>
</dbReference>
<dbReference type="Proteomes" id="UP000235346">
    <property type="component" value="Unassembled WGS sequence"/>
</dbReference>
<dbReference type="OrthoDB" id="9789605at2"/>
<evidence type="ECO:0000259" key="3">
    <source>
        <dbReference type="PROSITE" id="PS51186"/>
    </source>
</evidence>
<dbReference type="EMBL" id="PNRE01000014">
    <property type="protein sequence ID" value="PMR71531.1"/>
    <property type="molecule type" value="Genomic_DNA"/>
</dbReference>
<feature type="domain" description="N-acetyltransferase" evidence="3">
    <location>
        <begin position="3"/>
        <end position="145"/>
    </location>
</feature>
<gene>
    <name evidence="4" type="ORF">C1H66_02165</name>
</gene>